<dbReference type="PANTHER" id="PTHR42929">
    <property type="entry name" value="INNER MEMBRANE ABC TRANSPORTER PERMEASE PROTEIN YDCU-RELATED-RELATED"/>
    <property type="match status" value="1"/>
</dbReference>
<evidence type="ECO:0000256" key="7">
    <source>
        <dbReference type="ARBA" id="ARBA00023136"/>
    </source>
</evidence>
<reference evidence="10 11" key="1">
    <citation type="journal article" date="2016" name="Nat. Commun.">
        <title>Thousands of microbial genomes shed light on interconnected biogeochemical processes in an aquifer system.</title>
        <authorList>
            <person name="Anantharaman K."/>
            <person name="Brown C.T."/>
            <person name="Hug L.A."/>
            <person name="Sharon I."/>
            <person name="Castelle C.J."/>
            <person name="Probst A.J."/>
            <person name="Thomas B.C."/>
            <person name="Singh A."/>
            <person name="Wilkins M.J."/>
            <person name="Karaoz U."/>
            <person name="Brodie E.L."/>
            <person name="Williams K.H."/>
            <person name="Hubbard S.S."/>
            <person name="Banfield J.F."/>
        </authorList>
    </citation>
    <scope>NUCLEOTIDE SEQUENCE [LARGE SCALE GENOMIC DNA]</scope>
</reference>
<sequence length="290" mass="31812">MRALRRRLGLISLLFPTYAWLAFAIFAPLMMMLVFSFLSDVPIGGRSVHWTADNYTKFLSKAFYFKLSVKSIRMGLLTTAFCVIVGYPMAYAIAKVIRGRWKSAMFLLVILPFWSSSLIRAYSWIIVLRQEGVINSLVLAFHLPSGSVSILFTFAAVIIGLVHAYLPYVVLTIYVSLDRIDDTLIQAAQSLGANRLQSFLRVTLPLSLPGVLAGAILTFIPSTGSFMEPRVLGGTSGTVIGTIIEDQFVSVFNWTFGAALAFILLVVVGIILAASAQALRRAQVFSIGGR</sequence>
<dbReference type="InterPro" id="IPR000515">
    <property type="entry name" value="MetI-like"/>
</dbReference>
<evidence type="ECO:0000256" key="5">
    <source>
        <dbReference type="ARBA" id="ARBA00022692"/>
    </source>
</evidence>
<protein>
    <submittedName>
        <fullName evidence="10">Peptide ABC transporter permease</fullName>
    </submittedName>
</protein>
<keyword evidence="5 8" id="KW-0812">Transmembrane</keyword>
<evidence type="ECO:0000256" key="1">
    <source>
        <dbReference type="ARBA" id="ARBA00004651"/>
    </source>
</evidence>
<feature type="transmembrane region" description="Helical" evidence="8">
    <location>
        <begin position="12"/>
        <end position="38"/>
    </location>
</feature>
<proteinExistence type="inferred from homology"/>
<feature type="domain" description="ABC transmembrane type-1" evidence="9">
    <location>
        <begin position="68"/>
        <end position="275"/>
    </location>
</feature>
<keyword evidence="3 8" id="KW-0813">Transport</keyword>
<dbReference type="GO" id="GO:0055085">
    <property type="term" value="P:transmembrane transport"/>
    <property type="evidence" value="ECO:0007669"/>
    <property type="project" value="InterPro"/>
</dbReference>
<dbReference type="AlphaFoldDB" id="A0A1F6TGG2"/>
<evidence type="ECO:0000259" key="9">
    <source>
        <dbReference type="PROSITE" id="PS50928"/>
    </source>
</evidence>
<evidence type="ECO:0000256" key="3">
    <source>
        <dbReference type="ARBA" id="ARBA00022448"/>
    </source>
</evidence>
<dbReference type="Gene3D" id="1.10.3720.10">
    <property type="entry name" value="MetI-like"/>
    <property type="match status" value="1"/>
</dbReference>
<dbReference type="SUPFAM" id="SSF161098">
    <property type="entry name" value="MetI-like"/>
    <property type="match status" value="1"/>
</dbReference>
<evidence type="ECO:0000313" key="10">
    <source>
        <dbReference type="EMBL" id="OGI44223.1"/>
    </source>
</evidence>
<evidence type="ECO:0000256" key="4">
    <source>
        <dbReference type="ARBA" id="ARBA00022475"/>
    </source>
</evidence>
<evidence type="ECO:0000256" key="2">
    <source>
        <dbReference type="ARBA" id="ARBA00007069"/>
    </source>
</evidence>
<dbReference type="CDD" id="cd06261">
    <property type="entry name" value="TM_PBP2"/>
    <property type="match status" value="1"/>
</dbReference>
<dbReference type="GO" id="GO:0005886">
    <property type="term" value="C:plasma membrane"/>
    <property type="evidence" value="ECO:0007669"/>
    <property type="project" value="UniProtKB-SubCell"/>
</dbReference>
<dbReference type="PANTHER" id="PTHR42929:SF1">
    <property type="entry name" value="INNER MEMBRANE ABC TRANSPORTER PERMEASE PROTEIN YDCU-RELATED"/>
    <property type="match status" value="1"/>
</dbReference>
<feature type="transmembrane region" description="Helical" evidence="8">
    <location>
        <begin position="254"/>
        <end position="274"/>
    </location>
</feature>
<evidence type="ECO:0000256" key="6">
    <source>
        <dbReference type="ARBA" id="ARBA00022989"/>
    </source>
</evidence>
<evidence type="ECO:0000256" key="8">
    <source>
        <dbReference type="RuleBase" id="RU363032"/>
    </source>
</evidence>
<keyword evidence="6 8" id="KW-1133">Transmembrane helix</keyword>
<comment type="similarity">
    <text evidence="2">Belongs to the binding-protein-dependent transport system permease family. CysTW subfamily.</text>
</comment>
<accession>A0A1F6TGG2</accession>
<name>A0A1F6TGG2_9PROT</name>
<feature type="transmembrane region" description="Helical" evidence="8">
    <location>
        <begin position="74"/>
        <end position="94"/>
    </location>
</feature>
<dbReference type="PROSITE" id="PS50928">
    <property type="entry name" value="ABC_TM1"/>
    <property type="match status" value="1"/>
</dbReference>
<feature type="transmembrane region" description="Helical" evidence="8">
    <location>
        <begin position="198"/>
        <end position="220"/>
    </location>
</feature>
<dbReference type="InterPro" id="IPR035906">
    <property type="entry name" value="MetI-like_sf"/>
</dbReference>
<feature type="transmembrane region" description="Helical" evidence="8">
    <location>
        <begin position="106"/>
        <end position="128"/>
    </location>
</feature>
<evidence type="ECO:0000313" key="11">
    <source>
        <dbReference type="Proteomes" id="UP000179344"/>
    </source>
</evidence>
<comment type="caution">
    <text evidence="10">The sequence shown here is derived from an EMBL/GenBank/DDBJ whole genome shotgun (WGS) entry which is preliminary data.</text>
</comment>
<gene>
    <name evidence="10" type="ORF">A2V92_05455</name>
</gene>
<dbReference type="EMBL" id="MFST01000065">
    <property type="protein sequence ID" value="OGI44223.1"/>
    <property type="molecule type" value="Genomic_DNA"/>
</dbReference>
<feature type="transmembrane region" description="Helical" evidence="8">
    <location>
        <begin position="148"/>
        <end position="177"/>
    </location>
</feature>
<organism evidence="10 11">
    <name type="scientific">Candidatus Muproteobacteria bacterium RBG_16_65_31</name>
    <dbReference type="NCBI Taxonomy" id="1817759"/>
    <lineage>
        <taxon>Bacteria</taxon>
        <taxon>Pseudomonadati</taxon>
        <taxon>Pseudomonadota</taxon>
        <taxon>Candidatus Muproteobacteria</taxon>
    </lineage>
</organism>
<keyword evidence="4" id="KW-1003">Cell membrane</keyword>
<comment type="subcellular location">
    <subcellularLocation>
        <location evidence="1 8">Cell membrane</location>
        <topology evidence="1 8">Multi-pass membrane protein</topology>
    </subcellularLocation>
</comment>
<dbReference type="Proteomes" id="UP000179344">
    <property type="component" value="Unassembled WGS sequence"/>
</dbReference>
<dbReference type="Pfam" id="PF00528">
    <property type="entry name" value="BPD_transp_1"/>
    <property type="match status" value="1"/>
</dbReference>
<keyword evidence="7 8" id="KW-0472">Membrane</keyword>